<dbReference type="Gene3D" id="1.10.287.470">
    <property type="entry name" value="Helix hairpin bin"/>
    <property type="match status" value="2"/>
</dbReference>
<dbReference type="InterPro" id="IPR059052">
    <property type="entry name" value="HH_YbhG-like"/>
</dbReference>
<keyword evidence="4" id="KW-0574">Periplasm</keyword>
<feature type="domain" description="CusB-like beta-barrel" evidence="8">
    <location>
        <begin position="240"/>
        <end position="326"/>
    </location>
</feature>
<gene>
    <name evidence="9" type="ORF">G3446_03750</name>
</gene>
<feature type="region of interest" description="Disordered" evidence="6">
    <location>
        <begin position="124"/>
        <end position="155"/>
    </location>
</feature>
<evidence type="ECO:0000256" key="4">
    <source>
        <dbReference type="ARBA" id="ARBA00022764"/>
    </source>
</evidence>
<dbReference type="PANTHER" id="PTHR32347">
    <property type="entry name" value="EFFLUX SYSTEM COMPONENT YKNX-RELATED"/>
    <property type="match status" value="1"/>
</dbReference>
<comment type="subcellular location">
    <subcellularLocation>
        <location evidence="1">Periplasm</location>
    </subcellularLocation>
</comment>
<evidence type="ECO:0000313" key="10">
    <source>
        <dbReference type="Proteomes" id="UP000483379"/>
    </source>
</evidence>
<comment type="similarity">
    <text evidence="2">Belongs to the UPF0194 family.</text>
</comment>
<dbReference type="Pfam" id="PF25881">
    <property type="entry name" value="HH_YBHG"/>
    <property type="match status" value="1"/>
</dbReference>
<dbReference type="GO" id="GO:0042597">
    <property type="term" value="C:periplasmic space"/>
    <property type="evidence" value="ECO:0007669"/>
    <property type="project" value="UniProtKB-SubCell"/>
</dbReference>
<evidence type="ECO:0000256" key="1">
    <source>
        <dbReference type="ARBA" id="ARBA00004418"/>
    </source>
</evidence>
<reference evidence="9 10" key="1">
    <citation type="submission" date="2020-02" db="EMBL/GenBank/DDBJ databases">
        <title>Genome sequences of Thiorhodococcus mannitoliphagus and Thiorhodococcus minor, purple sulfur photosynthetic bacteria in the gammaproteobacterial family, Chromatiaceae.</title>
        <authorList>
            <person name="Aviles F.A."/>
            <person name="Meyer T.E."/>
            <person name="Kyndt J.A."/>
        </authorList>
    </citation>
    <scope>NUCLEOTIDE SEQUENCE [LARGE SCALE GENOMIC DNA]</scope>
    <source>
        <strain evidence="9 10">DSM 11518</strain>
    </source>
</reference>
<dbReference type="PANTHER" id="PTHR32347:SF29">
    <property type="entry name" value="UPF0194 MEMBRANE PROTEIN YBHG"/>
    <property type="match status" value="1"/>
</dbReference>
<dbReference type="Gene3D" id="2.40.50.100">
    <property type="match status" value="1"/>
</dbReference>
<keyword evidence="5" id="KW-0175">Coiled coil</keyword>
<proteinExistence type="inferred from homology"/>
<evidence type="ECO:0000256" key="5">
    <source>
        <dbReference type="ARBA" id="ARBA00023054"/>
    </source>
</evidence>
<sequence length="347" mass="36764">MKKRLALLGLVLIAAVAYVVYRSQPQQGANGSSLTLYGNIDVRLVNLAFEVEGRIAEMSVSEGASVSAGSPLARLDTRRLTLARDVAKAQVAAQRSELDKLVAGARAEEIRKLEADLEAARAEATNAKRRAQRAKELAGRKLASPQEYDDAQTSAEAAQAHAGAAQAALDLALSGARTEDIAAAKARLAALEGDLARAQVNLDDAVLVAPARAVAQSRILEPGDIASPARPVLTLALTEPLWARVYLAESDLGRVQQGQPAIVYTDSFPGQGYEGWVGYIAPSAEFTPKTVQTTELRADLVYQARVFVCNPRGELRQGMPVTVEIDLEAAPRASPGCDAPLAPSPRP</sequence>
<evidence type="ECO:0000313" key="9">
    <source>
        <dbReference type="EMBL" id="NEV61021.1"/>
    </source>
</evidence>
<evidence type="ECO:0000259" key="8">
    <source>
        <dbReference type="Pfam" id="PF25954"/>
    </source>
</evidence>
<dbReference type="AlphaFoldDB" id="A0A6M0JVS5"/>
<dbReference type="InterPro" id="IPR058792">
    <property type="entry name" value="Beta-barrel_RND_2"/>
</dbReference>
<evidence type="ECO:0000256" key="2">
    <source>
        <dbReference type="ARBA" id="ARBA00010602"/>
    </source>
</evidence>
<evidence type="ECO:0000256" key="3">
    <source>
        <dbReference type="ARBA" id="ARBA00022729"/>
    </source>
</evidence>
<dbReference type="Proteomes" id="UP000483379">
    <property type="component" value="Unassembled WGS sequence"/>
</dbReference>
<dbReference type="Pfam" id="PF25954">
    <property type="entry name" value="Beta-barrel_RND_2"/>
    <property type="match status" value="1"/>
</dbReference>
<evidence type="ECO:0000256" key="6">
    <source>
        <dbReference type="SAM" id="MobiDB-lite"/>
    </source>
</evidence>
<dbReference type="EMBL" id="JAAIJQ010000007">
    <property type="protein sequence ID" value="NEV61021.1"/>
    <property type="molecule type" value="Genomic_DNA"/>
</dbReference>
<dbReference type="InterPro" id="IPR050465">
    <property type="entry name" value="UPF0194_transport"/>
</dbReference>
<keyword evidence="10" id="KW-1185">Reference proteome</keyword>
<protein>
    <submittedName>
        <fullName evidence="9">HlyD family efflux transporter periplasmic adaptor subunit</fullName>
    </submittedName>
</protein>
<dbReference type="Gene3D" id="2.40.30.170">
    <property type="match status" value="1"/>
</dbReference>
<name>A0A6M0JVS5_9GAMM</name>
<organism evidence="9 10">
    <name type="scientific">Thiorhodococcus minor</name>
    <dbReference type="NCBI Taxonomy" id="57489"/>
    <lineage>
        <taxon>Bacteria</taxon>
        <taxon>Pseudomonadati</taxon>
        <taxon>Pseudomonadota</taxon>
        <taxon>Gammaproteobacteria</taxon>
        <taxon>Chromatiales</taxon>
        <taxon>Chromatiaceae</taxon>
        <taxon>Thiorhodococcus</taxon>
    </lineage>
</organism>
<feature type="domain" description="YbhG-like alpha-helical hairpin" evidence="7">
    <location>
        <begin position="86"/>
        <end position="204"/>
    </location>
</feature>
<keyword evidence="3" id="KW-0732">Signal</keyword>
<dbReference type="SUPFAM" id="SSF111369">
    <property type="entry name" value="HlyD-like secretion proteins"/>
    <property type="match status" value="3"/>
</dbReference>
<evidence type="ECO:0000259" key="7">
    <source>
        <dbReference type="Pfam" id="PF25881"/>
    </source>
</evidence>
<comment type="caution">
    <text evidence="9">The sequence shown here is derived from an EMBL/GenBank/DDBJ whole genome shotgun (WGS) entry which is preliminary data.</text>
</comment>
<accession>A0A6M0JVS5</accession>